<sequence length="215" mass="23750">MLPDNEHLGAAESILRSARTFEISYKVMAKIALGLGLSTTVLAASTAYLAVNRPEPRYFATTTDGQLLPLVPLDKPHQSAAEVSNFAVKAVTSSLTYDFANYRADFNNAMQYFTKPTGWNQFVDAVQKSQMLDLVQTRRLNTTAVANNAVIVREGINDRGVYEWIVQIPLRVTYQSASEVTGQNFMITVNIERLQTYESPYAMAISRFIAAPGGV</sequence>
<dbReference type="AlphaFoldDB" id="A0A0F9T878"/>
<name>A0A0F9T878_9ZZZZ</name>
<gene>
    <name evidence="1" type="ORF">LCGC14_0381130</name>
</gene>
<protein>
    <recommendedName>
        <fullName evidence="2">IcmL protein</fullName>
    </recommendedName>
</protein>
<proteinExistence type="predicted"/>
<evidence type="ECO:0000313" key="1">
    <source>
        <dbReference type="EMBL" id="KKN75369.1"/>
    </source>
</evidence>
<reference evidence="1" key="1">
    <citation type="journal article" date="2015" name="Nature">
        <title>Complex archaea that bridge the gap between prokaryotes and eukaryotes.</title>
        <authorList>
            <person name="Spang A."/>
            <person name="Saw J.H."/>
            <person name="Jorgensen S.L."/>
            <person name="Zaremba-Niedzwiedzka K."/>
            <person name="Martijn J."/>
            <person name="Lind A.E."/>
            <person name="van Eijk R."/>
            <person name="Schleper C."/>
            <person name="Guy L."/>
            <person name="Ettema T.J."/>
        </authorList>
    </citation>
    <scope>NUCLEOTIDE SEQUENCE</scope>
</reference>
<dbReference type="NCBIfam" id="NF038072">
    <property type="entry name" value="IcmL_DotI_only"/>
    <property type="match status" value="1"/>
</dbReference>
<dbReference type="EMBL" id="LAZR01000311">
    <property type="protein sequence ID" value="KKN75369.1"/>
    <property type="molecule type" value="Genomic_DNA"/>
</dbReference>
<dbReference type="Pfam" id="PF11393">
    <property type="entry name" value="T4BSS_DotI_IcmL"/>
    <property type="match status" value="1"/>
</dbReference>
<evidence type="ECO:0008006" key="2">
    <source>
        <dbReference type="Google" id="ProtNLM"/>
    </source>
</evidence>
<dbReference type="InterPro" id="IPR021055">
    <property type="entry name" value="T4BSS_IcmL/DotI"/>
</dbReference>
<comment type="caution">
    <text evidence="1">The sequence shown here is derived from an EMBL/GenBank/DDBJ whole genome shotgun (WGS) entry which is preliminary data.</text>
</comment>
<organism evidence="1">
    <name type="scientific">marine sediment metagenome</name>
    <dbReference type="NCBI Taxonomy" id="412755"/>
    <lineage>
        <taxon>unclassified sequences</taxon>
        <taxon>metagenomes</taxon>
        <taxon>ecological metagenomes</taxon>
    </lineage>
</organism>
<accession>A0A0F9T878</accession>
<dbReference type="CDD" id="cd16385">
    <property type="entry name" value="IcmL"/>
    <property type="match status" value="1"/>
</dbReference>